<accession>A0A2S7I213</accession>
<dbReference type="AlphaFoldDB" id="A0A2S7I213"/>
<dbReference type="InterPro" id="IPR000182">
    <property type="entry name" value="GNAT_dom"/>
</dbReference>
<keyword evidence="1 5" id="KW-0808">Transferase</keyword>
<evidence type="ECO:0000259" key="4">
    <source>
        <dbReference type="PROSITE" id="PS51186"/>
    </source>
</evidence>
<dbReference type="Proteomes" id="UP000238565">
    <property type="component" value="Unassembled WGS sequence"/>
</dbReference>
<comment type="caution">
    <text evidence="5">The sequence shown here is derived from an EMBL/GenBank/DDBJ whole genome shotgun (WGS) entry which is preliminary data.</text>
</comment>
<dbReference type="Pfam" id="PF13302">
    <property type="entry name" value="Acetyltransf_3"/>
    <property type="match status" value="1"/>
</dbReference>
<dbReference type="Gene3D" id="3.40.630.30">
    <property type="match status" value="1"/>
</dbReference>
<dbReference type="RefSeq" id="WP_104794356.1">
    <property type="nucleotide sequence ID" value="NZ_PTPZ01000009.1"/>
</dbReference>
<reference evidence="5 6" key="1">
    <citation type="submission" date="2018-02" db="EMBL/GenBank/DDBJ databases">
        <title>Draft genome sequence of bacterial isolates from marine environment.</title>
        <authorList>
            <person name="Singh S.K."/>
            <person name="Hill R."/>
            <person name="Major S."/>
            <person name="Cai H."/>
            <person name="Li Y."/>
        </authorList>
    </citation>
    <scope>NUCLEOTIDE SEQUENCE [LARGE SCALE GENOMIC DNA]</scope>
    <source>
        <strain evidence="5 6">IMET F</strain>
    </source>
</reference>
<proteinExistence type="inferred from homology"/>
<name>A0A2S7I213_9FLAO</name>
<evidence type="ECO:0000313" key="5">
    <source>
        <dbReference type="EMBL" id="PPZ90621.1"/>
    </source>
</evidence>
<evidence type="ECO:0000313" key="6">
    <source>
        <dbReference type="Proteomes" id="UP000238565"/>
    </source>
</evidence>
<evidence type="ECO:0000256" key="3">
    <source>
        <dbReference type="ARBA" id="ARBA00038502"/>
    </source>
</evidence>
<dbReference type="SUPFAM" id="SSF55729">
    <property type="entry name" value="Acyl-CoA N-acyltransferases (Nat)"/>
    <property type="match status" value="1"/>
</dbReference>
<dbReference type="PANTHER" id="PTHR43792:SF8">
    <property type="entry name" value="[RIBOSOMAL PROTEIN US5]-ALANINE N-ACETYLTRANSFERASE"/>
    <property type="match status" value="1"/>
</dbReference>
<dbReference type="PANTHER" id="PTHR43792">
    <property type="entry name" value="GNAT FAMILY, PUTATIVE (AFU_ORTHOLOGUE AFUA_3G00765)-RELATED-RELATED"/>
    <property type="match status" value="1"/>
</dbReference>
<comment type="similarity">
    <text evidence="3">Belongs to the acetyltransferase family. RimJ subfamily.</text>
</comment>
<evidence type="ECO:0000256" key="1">
    <source>
        <dbReference type="ARBA" id="ARBA00022679"/>
    </source>
</evidence>
<feature type="domain" description="N-acetyltransferase" evidence="4">
    <location>
        <begin position="25"/>
        <end position="175"/>
    </location>
</feature>
<dbReference type="InterPro" id="IPR016181">
    <property type="entry name" value="Acyl_CoA_acyltransferase"/>
</dbReference>
<dbReference type="EMBL" id="PTPZ01000009">
    <property type="protein sequence ID" value="PPZ90621.1"/>
    <property type="molecule type" value="Genomic_DNA"/>
</dbReference>
<keyword evidence="2" id="KW-0012">Acyltransferase</keyword>
<protein>
    <submittedName>
        <fullName evidence="5">N-acetyltransferase</fullName>
    </submittedName>
</protein>
<dbReference type="InterPro" id="IPR051531">
    <property type="entry name" value="N-acetyltransferase"/>
</dbReference>
<evidence type="ECO:0000256" key="2">
    <source>
        <dbReference type="ARBA" id="ARBA00023315"/>
    </source>
</evidence>
<gene>
    <name evidence="5" type="ORF">C3729_11870</name>
</gene>
<dbReference type="GO" id="GO:0016747">
    <property type="term" value="F:acyltransferase activity, transferring groups other than amino-acyl groups"/>
    <property type="evidence" value="ECO:0007669"/>
    <property type="project" value="InterPro"/>
</dbReference>
<dbReference type="PROSITE" id="PS51186">
    <property type="entry name" value="GNAT"/>
    <property type="match status" value="1"/>
</dbReference>
<sequence length="180" mass="20766">MQNFPTFSTARLVLSLPAISDLEDIIFHANSTSEIAENTITFPYPYEEKNAHFWLKMAEDGFAKKDAYIFAIREKENLKLIGAIGLHVDFANRKAEIGYWLGKSFWNKGYVSEALQKIVEFGFEELHLNKIYASHFPHNPASGKVLQKNCFEFEGILKQEVLKNGQFLDLHRYAIFQENI</sequence>
<organism evidence="5 6">
    <name type="scientific">Cloacibacterium normanense</name>
    <dbReference type="NCBI Taxonomy" id="237258"/>
    <lineage>
        <taxon>Bacteria</taxon>
        <taxon>Pseudomonadati</taxon>
        <taxon>Bacteroidota</taxon>
        <taxon>Flavobacteriia</taxon>
        <taxon>Flavobacteriales</taxon>
        <taxon>Weeksellaceae</taxon>
    </lineage>
</organism>